<sequence length="46" mass="5065">TGIFPLGTTHTLQIPTPTRPYTNSSKSRAEIPSKPAKRRTDTVPML</sequence>
<dbReference type="Proteomes" id="UP000625711">
    <property type="component" value="Unassembled WGS sequence"/>
</dbReference>
<dbReference type="EMBL" id="JAACXV010006726">
    <property type="protein sequence ID" value="KAF7276445.1"/>
    <property type="molecule type" value="Genomic_DNA"/>
</dbReference>
<comment type="caution">
    <text evidence="2">The sequence shown here is derived from an EMBL/GenBank/DDBJ whole genome shotgun (WGS) entry which is preliminary data.</text>
</comment>
<evidence type="ECO:0000256" key="1">
    <source>
        <dbReference type="SAM" id="MobiDB-lite"/>
    </source>
</evidence>
<name>A0A834IE88_RHYFE</name>
<evidence type="ECO:0000313" key="2">
    <source>
        <dbReference type="EMBL" id="KAF7276445.1"/>
    </source>
</evidence>
<accession>A0A834IE88</accession>
<gene>
    <name evidence="2" type="ORF">GWI33_010317</name>
</gene>
<feature type="non-terminal residue" evidence="2">
    <location>
        <position position="1"/>
    </location>
</feature>
<organism evidence="2 3">
    <name type="scientific">Rhynchophorus ferrugineus</name>
    <name type="common">Red palm weevil</name>
    <name type="synonym">Curculio ferrugineus</name>
    <dbReference type="NCBI Taxonomy" id="354439"/>
    <lineage>
        <taxon>Eukaryota</taxon>
        <taxon>Metazoa</taxon>
        <taxon>Ecdysozoa</taxon>
        <taxon>Arthropoda</taxon>
        <taxon>Hexapoda</taxon>
        <taxon>Insecta</taxon>
        <taxon>Pterygota</taxon>
        <taxon>Neoptera</taxon>
        <taxon>Endopterygota</taxon>
        <taxon>Coleoptera</taxon>
        <taxon>Polyphaga</taxon>
        <taxon>Cucujiformia</taxon>
        <taxon>Curculionidae</taxon>
        <taxon>Dryophthorinae</taxon>
        <taxon>Rhynchophorus</taxon>
    </lineage>
</organism>
<protein>
    <submittedName>
        <fullName evidence="2">Uncharacterized protein</fullName>
    </submittedName>
</protein>
<reference evidence="2" key="1">
    <citation type="submission" date="2020-08" db="EMBL/GenBank/DDBJ databases">
        <title>Genome sequencing and assembly of the red palm weevil Rhynchophorus ferrugineus.</title>
        <authorList>
            <person name="Dias G.B."/>
            <person name="Bergman C.M."/>
            <person name="Manee M."/>
        </authorList>
    </citation>
    <scope>NUCLEOTIDE SEQUENCE</scope>
    <source>
        <strain evidence="2">AA-2017</strain>
        <tissue evidence="2">Whole larva</tissue>
    </source>
</reference>
<proteinExistence type="predicted"/>
<dbReference type="AlphaFoldDB" id="A0A834IE88"/>
<evidence type="ECO:0000313" key="3">
    <source>
        <dbReference type="Proteomes" id="UP000625711"/>
    </source>
</evidence>
<feature type="region of interest" description="Disordered" evidence="1">
    <location>
        <begin position="1"/>
        <end position="46"/>
    </location>
</feature>
<feature type="compositionally biased region" description="Polar residues" evidence="1">
    <location>
        <begin position="8"/>
        <end position="26"/>
    </location>
</feature>
<keyword evidence="3" id="KW-1185">Reference proteome</keyword>